<gene>
    <name evidence="3" type="ORF">IWH25_14115</name>
</gene>
<dbReference type="Gene3D" id="1.20.120.1490">
    <property type="match status" value="1"/>
</dbReference>
<dbReference type="GO" id="GO:0042597">
    <property type="term" value="C:periplasmic space"/>
    <property type="evidence" value="ECO:0007669"/>
    <property type="project" value="InterPro"/>
</dbReference>
<dbReference type="RefSeq" id="WP_203386417.1">
    <property type="nucleotide sequence ID" value="NZ_CP064781.1"/>
</dbReference>
<feature type="chain" id="PRO_5036757899" evidence="2">
    <location>
        <begin position="26"/>
        <end position="160"/>
    </location>
</feature>
<name>A0A974SMX4_9RHOO</name>
<evidence type="ECO:0000256" key="1">
    <source>
        <dbReference type="SAM" id="MobiDB-lite"/>
    </source>
</evidence>
<dbReference type="Proteomes" id="UP000663444">
    <property type="component" value="Chromosome"/>
</dbReference>
<dbReference type="InterPro" id="IPR012899">
    <property type="entry name" value="LTXXQ"/>
</dbReference>
<proteinExistence type="predicted"/>
<evidence type="ECO:0000313" key="3">
    <source>
        <dbReference type="EMBL" id="QRJ62887.1"/>
    </source>
</evidence>
<reference evidence="3" key="1">
    <citation type="submission" date="2020-11" db="EMBL/GenBank/DDBJ databases">
        <title>Azospira restricta DSM 18626 genome sequence.</title>
        <authorList>
            <person name="Moe W.M."/>
        </authorList>
    </citation>
    <scope>NUCLEOTIDE SEQUENCE</scope>
    <source>
        <strain evidence="3">DSM 18626</strain>
    </source>
</reference>
<feature type="signal peptide" evidence="2">
    <location>
        <begin position="1"/>
        <end position="25"/>
    </location>
</feature>
<protein>
    <submittedName>
        <fullName evidence="3">Spy/CpxP family protein refolding chaperone</fullName>
    </submittedName>
</protein>
<evidence type="ECO:0000256" key="2">
    <source>
        <dbReference type="SAM" id="SignalP"/>
    </source>
</evidence>
<keyword evidence="2" id="KW-0732">Signal</keyword>
<organism evidence="3 4">
    <name type="scientific">Azospira restricta</name>
    <dbReference type="NCBI Taxonomy" id="404405"/>
    <lineage>
        <taxon>Bacteria</taxon>
        <taxon>Pseudomonadati</taxon>
        <taxon>Pseudomonadota</taxon>
        <taxon>Betaproteobacteria</taxon>
        <taxon>Rhodocyclales</taxon>
        <taxon>Rhodocyclaceae</taxon>
        <taxon>Azospira</taxon>
    </lineage>
</organism>
<evidence type="ECO:0000313" key="4">
    <source>
        <dbReference type="Proteomes" id="UP000663444"/>
    </source>
</evidence>
<accession>A0A974SMX4</accession>
<dbReference type="AlphaFoldDB" id="A0A974SMX4"/>
<dbReference type="EMBL" id="CP064781">
    <property type="protein sequence ID" value="QRJ62887.1"/>
    <property type="molecule type" value="Genomic_DNA"/>
</dbReference>
<sequence length="160" mass="17465">MKHSTRMIIATLAVAGALAGGAAYAARGDGYCGPGMRGGAAAEKFVGNRLERLHGELKLSPEQEGAWKTWSGAMQEKAAKMKERRPDFEALAKLPAPERMAQMLERHKERQKEMEDALASLRSFYGTLTPEQQKVFDRFQPFGGPHRGAPRGGEGRPGRG</sequence>
<keyword evidence="4" id="KW-1185">Reference proteome</keyword>
<dbReference type="KEGG" id="ares:IWH25_14115"/>
<dbReference type="Pfam" id="PF07813">
    <property type="entry name" value="LTXXQ"/>
    <property type="match status" value="1"/>
</dbReference>
<feature type="region of interest" description="Disordered" evidence="1">
    <location>
        <begin position="134"/>
        <end position="160"/>
    </location>
</feature>